<comment type="subcellular location">
    <subcellularLocation>
        <location evidence="1">Cytoplasm</location>
        <location evidence="1">Cytosol</location>
    </subcellularLocation>
</comment>
<comment type="caution">
    <text evidence="6">The sequence shown here is derived from an EMBL/GenBank/DDBJ whole genome shotgun (WGS) entry which is preliminary data.</text>
</comment>
<gene>
    <name evidence="6" type="ORF">Pmani_030215</name>
</gene>
<dbReference type="FunFam" id="3.40.50.1240:FF:000032">
    <property type="entry name" value="Blast:Protein UBASH3A homolog"/>
    <property type="match status" value="1"/>
</dbReference>
<dbReference type="GO" id="GO:0004721">
    <property type="term" value="F:phosphoprotein phosphatase activity"/>
    <property type="evidence" value="ECO:0007669"/>
    <property type="project" value="UniProtKB-KW"/>
</dbReference>
<keyword evidence="7" id="KW-1185">Reference proteome</keyword>
<proteinExistence type="predicted"/>
<dbReference type="GO" id="GO:0003993">
    <property type="term" value="F:acid phosphatase activity"/>
    <property type="evidence" value="ECO:0007669"/>
    <property type="project" value="UniProtKB-ARBA"/>
</dbReference>
<reference evidence="6" key="1">
    <citation type="submission" date="2023-11" db="EMBL/GenBank/DDBJ databases">
        <title>Genome assemblies of two species of porcelain crab, Petrolisthes cinctipes and Petrolisthes manimaculis (Anomura: Porcellanidae).</title>
        <authorList>
            <person name="Angst P."/>
        </authorList>
    </citation>
    <scope>NUCLEOTIDE SEQUENCE</scope>
    <source>
        <strain evidence="6">PB745_02</strain>
        <tissue evidence="6">Gill</tissue>
    </source>
</reference>
<sequence length="352" mass="39356">PSLPTLSISLLNLLKSSEGSRCSITEEVLSGASLSTLSTLYLCLHRHAWLTSSEASTSATQSTPMSRQEELDLIHPKVKKPLYHFPIEGARRIIVARHGERVDLTFGDWIRYCFDEGGNYERHDLNMPDTLPERVNAPNSFSKDCPLTNVGLLQATLLGLAMRDTDTHVHHVYCSPSLRCVQTCTNILKGLGLGIAEQMPLNIEPGLFEWLAWYDEGMPTWMTADELTTAGYNINHRYDPLIRKEQLLDTRESCEQFYTRNADVTQSIINNTQAQGGSVLLVGHSPSLDTCTRQLVGGAPRSAQEMTTLIEKIPYCSFAFAGQDDTGSWSLQEPPFPPVTHTDNMRYDWHSI</sequence>
<dbReference type="Proteomes" id="UP001292094">
    <property type="component" value="Unassembled WGS sequence"/>
</dbReference>
<evidence type="ECO:0000256" key="1">
    <source>
        <dbReference type="ARBA" id="ARBA00004514"/>
    </source>
</evidence>
<evidence type="ECO:0000313" key="6">
    <source>
        <dbReference type="EMBL" id="KAK4297364.1"/>
    </source>
</evidence>
<dbReference type="CDD" id="cd07067">
    <property type="entry name" value="HP_PGM_like"/>
    <property type="match status" value="1"/>
</dbReference>
<name>A0AAE1TW53_9EUCA</name>
<keyword evidence="4" id="KW-0904">Protein phosphatase</keyword>
<dbReference type="Pfam" id="PF00300">
    <property type="entry name" value="His_Phos_1"/>
    <property type="match status" value="1"/>
</dbReference>
<evidence type="ECO:0000256" key="4">
    <source>
        <dbReference type="ARBA" id="ARBA00022912"/>
    </source>
</evidence>
<evidence type="ECO:0000256" key="5">
    <source>
        <dbReference type="ARBA" id="ARBA00083868"/>
    </source>
</evidence>
<accession>A0AAE1TW53</accession>
<dbReference type="AlphaFoldDB" id="A0AAE1TW53"/>
<feature type="non-terminal residue" evidence="6">
    <location>
        <position position="352"/>
    </location>
</feature>
<keyword evidence="3" id="KW-0378">Hydrolase</keyword>
<dbReference type="SUPFAM" id="SSF53254">
    <property type="entry name" value="Phosphoglycerate mutase-like"/>
    <property type="match status" value="1"/>
</dbReference>
<dbReference type="InterPro" id="IPR013078">
    <property type="entry name" value="His_Pase_superF_clade-1"/>
</dbReference>
<evidence type="ECO:0000256" key="3">
    <source>
        <dbReference type="ARBA" id="ARBA00022801"/>
    </source>
</evidence>
<organism evidence="6 7">
    <name type="scientific">Petrolisthes manimaculis</name>
    <dbReference type="NCBI Taxonomy" id="1843537"/>
    <lineage>
        <taxon>Eukaryota</taxon>
        <taxon>Metazoa</taxon>
        <taxon>Ecdysozoa</taxon>
        <taxon>Arthropoda</taxon>
        <taxon>Crustacea</taxon>
        <taxon>Multicrustacea</taxon>
        <taxon>Malacostraca</taxon>
        <taxon>Eumalacostraca</taxon>
        <taxon>Eucarida</taxon>
        <taxon>Decapoda</taxon>
        <taxon>Pleocyemata</taxon>
        <taxon>Anomura</taxon>
        <taxon>Galatheoidea</taxon>
        <taxon>Porcellanidae</taxon>
        <taxon>Petrolisthes</taxon>
    </lineage>
</organism>
<dbReference type="InterPro" id="IPR029033">
    <property type="entry name" value="His_PPase_superfam"/>
</dbReference>
<dbReference type="InterPro" id="IPR051710">
    <property type="entry name" value="Phosphatase_SH3-domain"/>
</dbReference>
<protein>
    <recommendedName>
        <fullName evidence="5">Protein UBASH3A homolog</fullName>
    </recommendedName>
</protein>
<dbReference type="GO" id="GO:0005829">
    <property type="term" value="C:cytosol"/>
    <property type="evidence" value="ECO:0007669"/>
    <property type="project" value="UniProtKB-SubCell"/>
</dbReference>
<dbReference type="PANTHER" id="PTHR16469">
    <property type="entry name" value="UBIQUITIN-ASSOCIATED AND SH3 DOMAIN-CONTAINING BA-RELATED"/>
    <property type="match status" value="1"/>
</dbReference>
<evidence type="ECO:0000256" key="2">
    <source>
        <dbReference type="ARBA" id="ARBA00022490"/>
    </source>
</evidence>
<dbReference type="Gene3D" id="3.40.50.1240">
    <property type="entry name" value="Phosphoglycerate mutase-like"/>
    <property type="match status" value="1"/>
</dbReference>
<dbReference type="EMBL" id="JAWZYT010003652">
    <property type="protein sequence ID" value="KAK4297364.1"/>
    <property type="molecule type" value="Genomic_DNA"/>
</dbReference>
<evidence type="ECO:0000313" key="7">
    <source>
        <dbReference type="Proteomes" id="UP001292094"/>
    </source>
</evidence>
<keyword evidence="2" id="KW-0963">Cytoplasm</keyword>
<dbReference type="PANTHER" id="PTHR16469:SF27">
    <property type="entry name" value="UBIQUITIN-ASSOCIATED AND SH3 DOMAIN-CONTAINING BA-RELATED"/>
    <property type="match status" value="1"/>
</dbReference>